<feature type="transmembrane region" description="Helical" evidence="1">
    <location>
        <begin position="20"/>
        <end position="42"/>
    </location>
</feature>
<keyword evidence="1" id="KW-0812">Transmembrane</keyword>
<evidence type="ECO:0000313" key="3">
    <source>
        <dbReference type="Proteomes" id="UP000264589"/>
    </source>
</evidence>
<reference evidence="2 3" key="1">
    <citation type="submission" date="2018-08" db="EMBL/GenBank/DDBJ databases">
        <title>Parvularcula sp. SM1705, isolated from surface water of the South Sea China.</title>
        <authorList>
            <person name="Sun L."/>
        </authorList>
    </citation>
    <scope>NUCLEOTIDE SEQUENCE [LARGE SCALE GENOMIC DNA]</scope>
    <source>
        <strain evidence="2 3">SM1705</strain>
    </source>
</reference>
<dbReference type="InParanoid" id="A0A371RJW7"/>
<accession>A0A371RJW7</accession>
<keyword evidence="1" id="KW-0472">Membrane</keyword>
<dbReference type="EMBL" id="QUQO01000001">
    <property type="protein sequence ID" value="RFB05739.1"/>
    <property type="molecule type" value="Genomic_DNA"/>
</dbReference>
<dbReference type="Proteomes" id="UP000264589">
    <property type="component" value="Unassembled WGS sequence"/>
</dbReference>
<proteinExistence type="predicted"/>
<keyword evidence="3" id="KW-1185">Reference proteome</keyword>
<evidence type="ECO:0000313" key="2">
    <source>
        <dbReference type="EMBL" id="RFB05739.1"/>
    </source>
</evidence>
<gene>
    <name evidence="2" type="ORF">DX908_10950</name>
</gene>
<keyword evidence="1" id="KW-1133">Transmembrane helix</keyword>
<comment type="caution">
    <text evidence="2">The sequence shown here is derived from an EMBL/GenBank/DDBJ whole genome shotgun (WGS) entry which is preliminary data.</text>
</comment>
<name>A0A371RJW7_9PROT</name>
<dbReference type="AlphaFoldDB" id="A0A371RJW7"/>
<feature type="transmembrane region" description="Helical" evidence="1">
    <location>
        <begin position="72"/>
        <end position="90"/>
    </location>
</feature>
<organism evidence="2 3">
    <name type="scientific">Parvularcula marina</name>
    <dbReference type="NCBI Taxonomy" id="2292771"/>
    <lineage>
        <taxon>Bacteria</taxon>
        <taxon>Pseudomonadati</taxon>
        <taxon>Pseudomonadota</taxon>
        <taxon>Alphaproteobacteria</taxon>
        <taxon>Parvularculales</taxon>
        <taxon>Parvularculaceae</taxon>
        <taxon>Parvularcula</taxon>
    </lineage>
</organism>
<dbReference type="RefSeq" id="WP_116392372.1">
    <property type="nucleotide sequence ID" value="NZ_QUQO01000001.1"/>
</dbReference>
<protein>
    <submittedName>
        <fullName evidence="2">Uncharacterized protein</fullName>
    </submittedName>
</protein>
<evidence type="ECO:0000256" key="1">
    <source>
        <dbReference type="SAM" id="Phobius"/>
    </source>
</evidence>
<feature type="transmembrane region" description="Helical" evidence="1">
    <location>
        <begin position="48"/>
        <end position="65"/>
    </location>
</feature>
<sequence>MLLVVNANDAANGVMRLTQAVLLVLIFIVMPLAALAALGEIWTRGNPLILFGIAAAVALFFDRLIRKRKQKVLYGLFAVTALASGIAHGLQLRHEWNDAPEVGSPRTLVWGEGYQEMARQREPYSRTINMLSPAQRELYEMLTVSENTSPHSDEREFRRIPMINGDYITYGRYSFSPGEYLDQYAQGIKDGDADWLAFTAVCMKQRDCSSEVSNEQTLREIQGRFNIDLVASFTDYFESGKSDASAIYAVSGFRAACTADPFCTDVMKRTGIKLSQLSGSGA</sequence>